<evidence type="ECO:0000313" key="2">
    <source>
        <dbReference type="Proteomes" id="UP000299102"/>
    </source>
</evidence>
<reference evidence="1 2" key="1">
    <citation type="journal article" date="2019" name="Commun. Biol.">
        <title>The bagworm genome reveals a unique fibroin gene that provides high tensile strength.</title>
        <authorList>
            <person name="Kono N."/>
            <person name="Nakamura H."/>
            <person name="Ohtoshi R."/>
            <person name="Tomita M."/>
            <person name="Numata K."/>
            <person name="Arakawa K."/>
        </authorList>
    </citation>
    <scope>NUCLEOTIDE SEQUENCE [LARGE SCALE GENOMIC DNA]</scope>
</reference>
<organism evidence="1 2">
    <name type="scientific">Eumeta variegata</name>
    <name type="common">Bagworm moth</name>
    <name type="synonym">Eumeta japonica</name>
    <dbReference type="NCBI Taxonomy" id="151549"/>
    <lineage>
        <taxon>Eukaryota</taxon>
        <taxon>Metazoa</taxon>
        <taxon>Ecdysozoa</taxon>
        <taxon>Arthropoda</taxon>
        <taxon>Hexapoda</taxon>
        <taxon>Insecta</taxon>
        <taxon>Pterygota</taxon>
        <taxon>Neoptera</taxon>
        <taxon>Endopterygota</taxon>
        <taxon>Lepidoptera</taxon>
        <taxon>Glossata</taxon>
        <taxon>Ditrysia</taxon>
        <taxon>Tineoidea</taxon>
        <taxon>Psychidae</taxon>
        <taxon>Oiketicinae</taxon>
        <taxon>Eumeta</taxon>
    </lineage>
</organism>
<dbReference type="AlphaFoldDB" id="A0A4C1WMZ6"/>
<sequence>MHILGQLQSTVALDLHQINNQPYGRRSSASTSSFKNLPSSAVLQASLLQKVARPLSLTLTVAVSCVFPQLPHLRRGLPLSGTKRHRPSNVSPIRGGALAAAARFKLKPSAMLSFIDRCIDARVEPLDVGN</sequence>
<protein>
    <submittedName>
        <fullName evidence="1">Uncharacterized protein</fullName>
    </submittedName>
</protein>
<proteinExistence type="predicted"/>
<evidence type="ECO:0000313" key="1">
    <source>
        <dbReference type="EMBL" id="GBP51679.1"/>
    </source>
</evidence>
<accession>A0A4C1WMZ6</accession>
<dbReference type="Proteomes" id="UP000299102">
    <property type="component" value="Unassembled WGS sequence"/>
</dbReference>
<keyword evidence="2" id="KW-1185">Reference proteome</keyword>
<name>A0A4C1WMZ6_EUMVA</name>
<gene>
    <name evidence="1" type="ORF">EVAR_48302_1</name>
</gene>
<comment type="caution">
    <text evidence="1">The sequence shown here is derived from an EMBL/GenBank/DDBJ whole genome shotgun (WGS) entry which is preliminary data.</text>
</comment>
<dbReference type="EMBL" id="BGZK01000586">
    <property type="protein sequence ID" value="GBP51679.1"/>
    <property type="molecule type" value="Genomic_DNA"/>
</dbReference>